<evidence type="ECO:0000256" key="5">
    <source>
        <dbReference type="ARBA" id="ARBA00022692"/>
    </source>
</evidence>
<evidence type="ECO:0000256" key="1">
    <source>
        <dbReference type="ARBA" id="ARBA00004571"/>
    </source>
</evidence>
<keyword evidence="5 11" id="KW-0812">Transmembrane</keyword>
<dbReference type="SUPFAM" id="SSF56935">
    <property type="entry name" value="Porins"/>
    <property type="match status" value="1"/>
</dbReference>
<keyword evidence="10 11" id="KW-0998">Cell outer membrane</keyword>
<dbReference type="InterPro" id="IPR039426">
    <property type="entry name" value="TonB-dep_rcpt-like"/>
</dbReference>
<comment type="similarity">
    <text evidence="11 13">Belongs to the TonB-dependent receptor family.</text>
</comment>
<evidence type="ECO:0000256" key="8">
    <source>
        <dbReference type="ARBA" id="ARBA00023077"/>
    </source>
</evidence>
<feature type="short sequence motif" description="TonB box" evidence="12">
    <location>
        <begin position="90"/>
        <end position="96"/>
    </location>
</feature>
<feature type="region of interest" description="Disordered" evidence="14">
    <location>
        <begin position="127"/>
        <end position="148"/>
    </location>
</feature>
<dbReference type="InterPro" id="IPR036942">
    <property type="entry name" value="Beta-barrel_TonB_sf"/>
</dbReference>
<keyword evidence="17" id="KW-0675">Receptor</keyword>
<comment type="subcellular location">
    <subcellularLocation>
        <location evidence="1 11">Cell outer membrane</location>
        <topology evidence="1 11">Multi-pass membrane protein</topology>
    </subcellularLocation>
</comment>
<dbReference type="GO" id="GO:0006826">
    <property type="term" value="P:iron ion transport"/>
    <property type="evidence" value="ECO:0007669"/>
    <property type="project" value="UniProtKB-KW"/>
</dbReference>
<keyword evidence="4" id="KW-0410">Iron transport</keyword>
<dbReference type="InterPro" id="IPR000531">
    <property type="entry name" value="Beta-barrel_TonB"/>
</dbReference>
<feature type="compositionally biased region" description="Basic and acidic residues" evidence="14">
    <location>
        <begin position="56"/>
        <end position="68"/>
    </location>
</feature>
<protein>
    <submittedName>
        <fullName evidence="17">Pesticin receptor</fullName>
    </submittedName>
</protein>
<evidence type="ECO:0000313" key="18">
    <source>
        <dbReference type="Proteomes" id="UP000400981"/>
    </source>
</evidence>
<evidence type="ECO:0000256" key="11">
    <source>
        <dbReference type="PROSITE-ProRule" id="PRU01360"/>
    </source>
</evidence>
<dbReference type="PROSITE" id="PS00430">
    <property type="entry name" value="TONB_DEPENDENT_REC_1"/>
    <property type="match status" value="1"/>
</dbReference>
<evidence type="ECO:0000256" key="2">
    <source>
        <dbReference type="ARBA" id="ARBA00022448"/>
    </source>
</evidence>
<dbReference type="AlphaFoldDB" id="A0A5E4X6X8"/>
<dbReference type="CDD" id="cd01347">
    <property type="entry name" value="ligand_gated_channel"/>
    <property type="match status" value="1"/>
</dbReference>
<dbReference type="GO" id="GO:0009279">
    <property type="term" value="C:cell outer membrane"/>
    <property type="evidence" value="ECO:0007669"/>
    <property type="project" value="UniProtKB-SubCell"/>
</dbReference>
<accession>A0A5E4X6X8</accession>
<evidence type="ECO:0000256" key="7">
    <source>
        <dbReference type="ARBA" id="ARBA00023065"/>
    </source>
</evidence>
<name>A0A5E4X6X8_9BURK</name>
<keyword evidence="9 11" id="KW-0472">Membrane</keyword>
<feature type="domain" description="TonB-dependent receptor-like beta-barrel" evidence="15">
    <location>
        <begin position="320"/>
        <end position="747"/>
    </location>
</feature>
<dbReference type="InterPro" id="IPR012910">
    <property type="entry name" value="Plug_dom"/>
</dbReference>
<evidence type="ECO:0000256" key="6">
    <source>
        <dbReference type="ARBA" id="ARBA00023004"/>
    </source>
</evidence>
<keyword evidence="2 11" id="KW-0813">Transport</keyword>
<evidence type="ECO:0000256" key="14">
    <source>
        <dbReference type="SAM" id="MobiDB-lite"/>
    </source>
</evidence>
<evidence type="ECO:0000256" key="4">
    <source>
        <dbReference type="ARBA" id="ARBA00022496"/>
    </source>
</evidence>
<dbReference type="Proteomes" id="UP000400981">
    <property type="component" value="Unassembled WGS sequence"/>
</dbReference>
<feature type="region of interest" description="Disordered" evidence="14">
    <location>
        <begin position="49"/>
        <end position="85"/>
    </location>
</feature>
<evidence type="ECO:0000256" key="13">
    <source>
        <dbReference type="RuleBase" id="RU003357"/>
    </source>
</evidence>
<evidence type="ECO:0000313" key="17">
    <source>
        <dbReference type="EMBL" id="VVE32053.1"/>
    </source>
</evidence>
<organism evidence="17 18">
    <name type="scientific">Pandoraea eparura</name>
    <dbReference type="NCBI Taxonomy" id="2508291"/>
    <lineage>
        <taxon>Bacteria</taxon>
        <taxon>Pseudomonadati</taxon>
        <taxon>Pseudomonadota</taxon>
        <taxon>Betaproteobacteria</taxon>
        <taxon>Burkholderiales</taxon>
        <taxon>Burkholderiaceae</taxon>
        <taxon>Pandoraea</taxon>
    </lineage>
</organism>
<keyword evidence="3 11" id="KW-1134">Transmembrane beta strand</keyword>
<keyword evidence="8 12" id="KW-0798">TonB box</keyword>
<dbReference type="Pfam" id="PF00593">
    <property type="entry name" value="TonB_dep_Rec_b-barrel"/>
    <property type="match status" value="1"/>
</dbReference>
<dbReference type="PROSITE" id="PS52016">
    <property type="entry name" value="TONB_DEPENDENT_REC_3"/>
    <property type="match status" value="1"/>
</dbReference>
<dbReference type="InterPro" id="IPR010916">
    <property type="entry name" value="TonB_box_CS"/>
</dbReference>
<dbReference type="Pfam" id="PF07715">
    <property type="entry name" value="Plug"/>
    <property type="match status" value="1"/>
</dbReference>
<keyword evidence="18" id="KW-1185">Reference proteome</keyword>
<proteinExistence type="inferred from homology"/>
<evidence type="ECO:0000256" key="10">
    <source>
        <dbReference type="ARBA" id="ARBA00023237"/>
    </source>
</evidence>
<evidence type="ECO:0000259" key="15">
    <source>
        <dbReference type="Pfam" id="PF00593"/>
    </source>
</evidence>
<feature type="domain" description="TonB-dependent receptor plug" evidence="16">
    <location>
        <begin position="102"/>
        <end position="214"/>
    </location>
</feature>
<sequence length="785" mass="83359">MVIKQHRRHTAVTLRRFRLRPSGGTWLVGSLLGLASAYGHAQTVTPPSAASAVSADAERAKPSADTDARTSAAAQTMTPASGKDGATLNTVVVTATRRREPAREVPMQINVISADELQKRGAKTMSDVLSSEPGVDLNTQGGSGAGQISMRGVTTGDQTGPTVGVYVDDVAFGGSTVFSQGATFALDMSLLDLNHIEVLRGPQGTLYGAGAMGGLLKYVTNEPDTEEFSGQASAGMSTTKHGGIGNTANAVLNIPIKNDVAAVRISAFSQHDAGYIDAVGPQTGSRIDRGDTYGARASLLLTPTSQFTVRLSAITQNINRNAPNYVAYDKSGQPVDGDLTTRVYAPEPFHQNVELYSLGVEYDFGWSRFNSITSYQSVRTDQPQDLSVVYVPALAAQGLNLNSVVAMNLATTNKVTQEFRLTSPANRRLEWLGGLFFTRERSEADQGIVGALPNGATPSLSALTAPSTYTEYAAYGDLTYHVTQRLALTGGIRIAHNQQTYNQSTSGLLGGPPQSISAPSADTSKTYMLTASYGLTHNSNVYVRAASGYRPGGPNALLISPITGRPGIGNATFQPDTLWTYEAGYKADLFEKRLSLSATAYDIEWKNIQQFGALEGVNQVLNAGDARVKGFELASSFRPDRHWDFGLGFSYINAKLTQGNATTGTQSGDPLPNSAKFSATLTGTYHFSLGSYASYVGVAQRFIGRRHAGFGTSNGRPDYPLPGYSVTDLQAGIDFGKASLNFYVRNLFDRRALLAAGTSLMPLGGPALVSVEQPRTIGAVLTVPF</sequence>
<keyword evidence="6" id="KW-0408">Iron</keyword>
<keyword evidence="7" id="KW-0406">Ion transport</keyword>
<evidence type="ECO:0000256" key="12">
    <source>
        <dbReference type="PROSITE-ProRule" id="PRU10143"/>
    </source>
</evidence>
<reference evidence="17 18" key="1">
    <citation type="submission" date="2019-08" db="EMBL/GenBank/DDBJ databases">
        <authorList>
            <person name="Peeters C."/>
        </authorList>
    </citation>
    <scope>NUCLEOTIDE SEQUENCE [LARGE SCALE GENOMIC DNA]</scope>
    <source>
        <strain evidence="17 18">LMG 31012</strain>
    </source>
</reference>
<dbReference type="EMBL" id="CABPSH010000010">
    <property type="protein sequence ID" value="VVE32053.1"/>
    <property type="molecule type" value="Genomic_DNA"/>
</dbReference>
<evidence type="ECO:0000256" key="3">
    <source>
        <dbReference type="ARBA" id="ARBA00022452"/>
    </source>
</evidence>
<dbReference type="PANTHER" id="PTHR32552:SF81">
    <property type="entry name" value="TONB-DEPENDENT OUTER MEMBRANE RECEPTOR"/>
    <property type="match status" value="1"/>
</dbReference>
<dbReference type="PANTHER" id="PTHR32552">
    <property type="entry name" value="FERRICHROME IRON RECEPTOR-RELATED"/>
    <property type="match status" value="1"/>
</dbReference>
<evidence type="ECO:0000259" key="16">
    <source>
        <dbReference type="Pfam" id="PF07715"/>
    </source>
</evidence>
<dbReference type="Gene3D" id="2.40.170.20">
    <property type="entry name" value="TonB-dependent receptor, beta-barrel domain"/>
    <property type="match status" value="1"/>
</dbReference>
<gene>
    <name evidence="17" type="primary">fyuA</name>
    <name evidence="17" type="ORF">PEP31012_03727</name>
</gene>
<evidence type="ECO:0000256" key="9">
    <source>
        <dbReference type="ARBA" id="ARBA00023136"/>
    </source>
</evidence>